<dbReference type="Proteomes" id="UP000614601">
    <property type="component" value="Unassembled WGS sequence"/>
</dbReference>
<dbReference type="OrthoDB" id="10258445at2759"/>
<comment type="similarity">
    <text evidence="1">Belongs to the complex I LYR family.</text>
</comment>
<sequence length="113" mass="13721">MRLLNKKFLQRYFGIYSDVMKSPYYIDVLKLYKTLRFMGRDYPKGADYFNDKLRIAFKKQKEVEDPKQIKELISRGNYVIKELETLYFLKRYRTLKGRYYEEEPPPPKAATGR</sequence>
<dbReference type="GO" id="GO:0090324">
    <property type="term" value="P:negative regulation of oxidative phosphorylation"/>
    <property type="evidence" value="ECO:0007669"/>
    <property type="project" value="InterPro"/>
</dbReference>
<comment type="caution">
    <text evidence="2">The sequence shown here is derived from an EMBL/GenBank/DDBJ whole genome shotgun (WGS) entry which is preliminary data.</text>
</comment>
<proteinExistence type="inferred from homology"/>
<dbReference type="InterPro" id="IPR052000">
    <property type="entry name" value="ETFRF1"/>
</dbReference>
<dbReference type="PANTHER" id="PTHR21024">
    <property type="entry name" value="GROWTH HORMONE-INDUCIBLE SOLUBLE PROTEIN-RELATED"/>
    <property type="match status" value="1"/>
</dbReference>
<accession>A0A811KHS2</accession>
<name>A0A811KHS2_9BILA</name>
<evidence type="ECO:0000256" key="1">
    <source>
        <dbReference type="ARBA" id="ARBA00009508"/>
    </source>
</evidence>
<reference evidence="2" key="1">
    <citation type="submission" date="2020-09" db="EMBL/GenBank/DDBJ databases">
        <authorList>
            <person name="Kikuchi T."/>
        </authorList>
    </citation>
    <scope>NUCLEOTIDE SEQUENCE</scope>
    <source>
        <strain evidence="2">SH1</strain>
    </source>
</reference>
<dbReference type="PANTHER" id="PTHR21024:SF0">
    <property type="entry name" value="ELECTRON TRANSFER FLAVOPROTEIN REGULATORY FACTOR 1"/>
    <property type="match status" value="1"/>
</dbReference>
<evidence type="ECO:0000313" key="3">
    <source>
        <dbReference type="Proteomes" id="UP000614601"/>
    </source>
</evidence>
<dbReference type="Proteomes" id="UP000783686">
    <property type="component" value="Unassembled WGS sequence"/>
</dbReference>
<dbReference type="GO" id="GO:0022904">
    <property type="term" value="P:respiratory electron transport chain"/>
    <property type="evidence" value="ECO:0007669"/>
    <property type="project" value="TreeGrafter"/>
</dbReference>
<gene>
    <name evidence="2" type="ORF">BOKJ2_LOCUS5802</name>
</gene>
<protein>
    <recommendedName>
        <fullName evidence="4">LYR motif-containing protein 5</fullName>
    </recommendedName>
</protein>
<keyword evidence="3" id="KW-1185">Reference proteome</keyword>
<dbReference type="CDD" id="cd20265">
    <property type="entry name" value="Complex1_LYR_ETFRF1_LYRM5"/>
    <property type="match status" value="1"/>
</dbReference>
<dbReference type="InterPro" id="IPR045296">
    <property type="entry name" value="Complex1_LYR_ETFRF1_LYRM5"/>
</dbReference>
<organism evidence="2 3">
    <name type="scientific">Bursaphelenchus okinawaensis</name>
    <dbReference type="NCBI Taxonomy" id="465554"/>
    <lineage>
        <taxon>Eukaryota</taxon>
        <taxon>Metazoa</taxon>
        <taxon>Ecdysozoa</taxon>
        <taxon>Nematoda</taxon>
        <taxon>Chromadorea</taxon>
        <taxon>Rhabditida</taxon>
        <taxon>Tylenchina</taxon>
        <taxon>Tylenchomorpha</taxon>
        <taxon>Aphelenchoidea</taxon>
        <taxon>Aphelenchoididae</taxon>
        <taxon>Bursaphelenchus</taxon>
    </lineage>
</organism>
<evidence type="ECO:0000313" key="2">
    <source>
        <dbReference type="EMBL" id="CAD5214856.1"/>
    </source>
</evidence>
<dbReference type="EMBL" id="CAJFCW020000003">
    <property type="protein sequence ID" value="CAG9103339.1"/>
    <property type="molecule type" value="Genomic_DNA"/>
</dbReference>
<dbReference type="EMBL" id="CAJFDH010000003">
    <property type="protein sequence ID" value="CAD5214856.1"/>
    <property type="molecule type" value="Genomic_DNA"/>
</dbReference>
<dbReference type="GO" id="GO:0005739">
    <property type="term" value="C:mitochondrion"/>
    <property type="evidence" value="ECO:0007669"/>
    <property type="project" value="TreeGrafter"/>
</dbReference>
<evidence type="ECO:0008006" key="4">
    <source>
        <dbReference type="Google" id="ProtNLM"/>
    </source>
</evidence>
<dbReference type="AlphaFoldDB" id="A0A811KHS2"/>
<dbReference type="Pfam" id="PF13233">
    <property type="entry name" value="Complex1_LYR_2"/>
    <property type="match status" value="1"/>
</dbReference>